<name>A0A318S7K4_9DEIO</name>
<dbReference type="InterPro" id="IPR000667">
    <property type="entry name" value="Peptidase_S13"/>
</dbReference>
<dbReference type="Gene3D" id="3.40.710.10">
    <property type="entry name" value="DD-peptidase/beta-lactamase superfamily"/>
    <property type="match status" value="2"/>
</dbReference>
<dbReference type="Pfam" id="PF02113">
    <property type="entry name" value="Peptidase_S13"/>
    <property type="match status" value="2"/>
</dbReference>
<feature type="chain" id="PRO_5016252336" evidence="3">
    <location>
        <begin position="19"/>
        <end position="428"/>
    </location>
</feature>
<evidence type="ECO:0000313" key="4">
    <source>
        <dbReference type="EMBL" id="PYE53768.1"/>
    </source>
</evidence>
<keyword evidence="5" id="KW-1185">Reference proteome</keyword>
<dbReference type="PANTHER" id="PTHR30023:SF0">
    <property type="entry name" value="PENICILLIN-SENSITIVE CARBOXYPEPTIDASE A"/>
    <property type="match status" value="1"/>
</dbReference>
<dbReference type="GO" id="GO:0006508">
    <property type="term" value="P:proteolysis"/>
    <property type="evidence" value="ECO:0007669"/>
    <property type="project" value="InterPro"/>
</dbReference>
<dbReference type="InterPro" id="IPR012338">
    <property type="entry name" value="Beta-lactam/transpept-like"/>
</dbReference>
<comment type="caution">
    <text evidence="4">The sequence shown here is derived from an EMBL/GenBank/DDBJ whole genome shotgun (WGS) entry which is preliminary data.</text>
</comment>
<dbReference type="SUPFAM" id="SSF56601">
    <property type="entry name" value="beta-lactamase/transpeptidase-like"/>
    <property type="match status" value="1"/>
</dbReference>
<dbReference type="Gene3D" id="3.50.80.20">
    <property type="entry name" value="D-Ala-D-Ala carboxypeptidase C, peptidase S13"/>
    <property type="match status" value="1"/>
</dbReference>
<proteinExistence type="inferred from homology"/>
<dbReference type="Proteomes" id="UP000248326">
    <property type="component" value="Unassembled WGS sequence"/>
</dbReference>
<keyword evidence="4" id="KW-0645">Protease</keyword>
<evidence type="ECO:0000256" key="1">
    <source>
        <dbReference type="ARBA" id="ARBA00006096"/>
    </source>
</evidence>
<evidence type="ECO:0000256" key="3">
    <source>
        <dbReference type="SAM" id="SignalP"/>
    </source>
</evidence>
<dbReference type="EMBL" id="QJSX01000007">
    <property type="protein sequence ID" value="PYE53768.1"/>
    <property type="molecule type" value="Genomic_DNA"/>
</dbReference>
<organism evidence="4 5">
    <name type="scientific">Deinococcus yavapaiensis KR-236</name>
    <dbReference type="NCBI Taxonomy" id="694435"/>
    <lineage>
        <taxon>Bacteria</taxon>
        <taxon>Thermotogati</taxon>
        <taxon>Deinococcota</taxon>
        <taxon>Deinococci</taxon>
        <taxon>Deinococcales</taxon>
        <taxon>Deinococcaceae</taxon>
        <taxon>Deinococcus</taxon>
    </lineage>
</organism>
<feature type="signal peptide" evidence="3">
    <location>
        <begin position="1"/>
        <end position="18"/>
    </location>
</feature>
<comment type="similarity">
    <text evidence="1">Belongs to the peptidase S13 family.</text>
</comment>
<dbReference type="RefSeq" id="WP_110886680.1">
    <property type="nucleotide sequence ID" value="NZ_QJSX01000007.1"/>
</dbReference>
<keyword evidence="4" id="KW-0121">Carboxypeptidase</keyword>
<dbReference type="GO" id="GO:0004185">
    <property type="term" value="F:serine-type carboxypeptidase activity"/>
    <property type="evidence" value="ECO:0007669"/>
    <property type="project" value="InterPro"/>
</dbReference>
<dbReference type="OrthoDB" id="56883at2"/>
<dbReference type="PRINTS" id="PR00922">
    <property type="entry name" value="DADACBPTASE3"/>
</dbReference>
<reference evidence="4 5" key="1">
    <citation type="submission" date="2018-06" db="EMBL/GenBank/DDBJ databases">
        <title>Genomic Encyclopedia of Type Strains, Phase IV (KMG-IV): sequencing the most valuable type-strain genomes for metagenomic binning, comparative biology and taxonomic classification.</title>
        <authorList>
            <person name="Goeker M."/>
        </authorList>
    </citation>
    <scope>NUCLEOTIDE SEQUENCE [LARGE SCALE GENOMIC DNA]</scope>
    <source>
        <strain evidence="4 5">DSM 18048</strain>
    </source>
</reference>
<protein>
    <submittedName>
        <fullName evidence="4">D-alanyl-D-alanine carboxypeptidase/D-alanyl-D-alanine-endopeptidase (Penicillin-binding protein 4)</fullName>
    </submittedName>
</protein>
<dbReference type="PANTHER" id="PTHR30023">
    <property type="entry name" value="D-ALANYL-D-ALANINE CARBOXYPEPTIDASE"/>
    <property type="match status" value="1"/>
</dbReference>
<sequence>MHSRILILALALLATATAASPPAAVQAILARGPLPSPGQKVRAVHVGVLVQDLSTDERLIDVRANESFQPASNTKLATAAALLYALGPRVQLETRLLARGADTGVTRLTLVGSGDPTFTSSGPNSLASLARQVADAGVLEVGDLVIDDSLLARPWLLPDNGELVSAVRVGDLRPSSGAEPFTPSAPQRYASAVGEALRAALEDAGVRVTSAARQGQAAPDDTVIASVRSAPLSEVLARTLKPSDNAAAEHLLALTGVSEKGASVTPAQARASVAAFLDRAGVDRAGISLVDGSGLSRNDRLTPNAVVQLLRFAYRTPLLAPGETLTPLEAFKTHRNPFVEALAVGGTGTATSQAAANGGTLATRFVNAGLDVRAKTGTIVGASALSGYVVAKSGRVLAFSLLMDGYGGFGSELRAFQDELVKAIAGAY</sequence>
<keyword evidence="2" id="KW-0378">Hydrolase</keyword>
<dbReference type="AlphaFoldDB" id="A0A318S7K4"/>
<gene>
    <name evidence="4" type="ORF">DES52_10726</name>
</gene>
<evidence type="ECO:0000313" key="5">
    <source>
        <dbReference type="Proteomes" id="UP000248326"/>
    </source>
</evidence>
<keyword evidence="3" id="KW-0732">Signal</keyword>
<evidence type="ECO:0000256" key="2">
    <source>
        <dbReference type="ARBA" id="ARBA00022801"/>
    </source>
</evidence>
<accession>A0A318S7K4</accession>
<dbReference type="GO" id="GO:0000270">
    <property type="term" value="P:peptidoglycan metabolic process"/>
    <property type="evidence" value="ECO:0007669"/>
    <property type="project" value="TreeGrafter"/>
</dbReference>